<dbReference type="OMA" id="LNYHWWW"/>
<dbReference type="AlphaFoldDB" id="A0A422NMS9"/>
<evidence type="ECO:0000256" key="3">
    <source>
        <dbReference type="ARBA" id="ARBA00022692"/>
    </source>
</evidence>
<proteinExistence type="inferred from homology"/>
<dbReference type="RefSeq" id="XP_029239415.1">
    <property type="nucleotide sequence ID" value="XM_029380702.1"/>
</dbReference>
<evidence type="ECO:0000256" key="5">
    <source>
        <dbReference type="ARBA" id="ARBA00022989"/>
    </source>
</evidence>
<dbReference type="VEuPathDB" id="TriTrypDB:TRSC58_03612"/>
<feature type="transmembrane region" description="Helical" evidence="7">
    <location>
        <begin position="508"/>
        <end position="531"/>
    </location>
</feature>
<comment type="similarity">
    <text evidence="2 7">Belongs to the nonaspanin (TM9SF) (TC 9.A.2) family.</text>
</comment>
<evidence type="ECO:0000256" key="4">
    <source>
        <dbReference type="ARBA" id="ARBA00022729"/>
    </source>
</evidence>
<evidence type="ECO:0000256" key="6">
    <source>
        <dbReference type="ARBA" id="ARBA00023136"/>
    </source>
</evidence>
<dbReference type="Proteomes" id="UP000283634">
    <property type="component" value="Unassembled WGS sequence"/>
</dbReference>
<evidence type="ECO:0000256" key="2">
    <source>
        <dbReference type="ARBA" id="ARBA00005227"/>
    </source>
</evidence>
<comment type="subcellular location">
    <subcellularLocation>
        <location evidence="1">Membrane</location>
        <topology evidence="1">Multi-pass membrane protein</topology>
    </subcellularLocation>
</comment>
<keyword evidence="6 7" id="KW-0472">Membrane</keyword>
<feature type="transmembrane region" description="Helical" evidence="7">
    <location>
        <begin position="460"/>
        <end position="487"/>
    </location>
</feature>
<evidence type="ECO:0000313" key="9">
    <source>
        <dbReference type="Proteomes" id="UP000283634"/>
    </source>
</evidence>
<keyword evidence="9" id="KW-1185">Reference proteome</keyword>
<keyword evidence="5 7" id="KW-1133">Transmembrane helix</keyword>
<dbReference type="InterPro" id="IPR004240">
    <property type="entry name" value="EMP70"/>
</dbReference>
<keyword evidence="3 7" id="KW-0812">Transmembrane</keyword>
<reference evidence="8 9" key="1">
    <citation type="journal article" date="2018" name="BMC Genomics">
        <title>Genomic comparison of Trypanosoma conorhini and Trypanosoma rangeli to Trypanosoma cruzi strains of high and low virulence.</title>
        <authorList>
            <person name="Bradwell K.R."/>
            <person name="Koparde V.N."/>
            <person name="Matveyev A.V."/>
            <person name="Serrano M.G."/>
            <person name="Alves J.M."/>
            <person name="Parikh H."/>
            <person name="Huang B."/>
            <person name="Lee V."/>
            <person name="Espinosa-Alvarez O."/>
            <person name="Ortiz P.A."/>
            <person name="Costa-Martins A.G."/>
            <person name="Teixeira M.M."/>
            <person name="Buck G.A."/>
        </authorList>
    </citation>
    <scope>NUCLEOTIDE SEQUENCE [LARGE SCALE GENOMIC DNA]</scope>
    <source>
        <strain evidence="8 9">AM80</strain>
    </source>
</reference>
<dbReference type="PANTHER" id="PTHR10766:SF178">
    <property type="entry name" value="TRANSMEMBRANE 9 SUPERFAMILY MEMBER"/>
    <property type="match status" value="1"/>
</dbReference>
<evidence type="ECO:0000256" key="7">
    <source>
        <dbReference type="RuleBase" id="RU363079"/>
    </source>
</evidence>
<dbReference type="GO" id="GO:0072657">
    <property type="term" value="P:protein localization to membrane"/>
    <property type="evidence" value="ECO:0007669"/>
    <property type="project" value="TreeGrafter"/>
</dbReference>
<feature type="transmembrane region" description="Helical" evidence="7">
    <location>
        <begin position="356"/>
        <end position="385"/>
    </location>
</feature>
<dbReference type="GO" id="GO:0016020">
    <property type="term" value="C:membrane"/>
    <property type="evidence" value="ECO:0007669"/>
    <property type="project" value="UniProtKB-SubCell"/>
</dbReference>
<sequence>MEVCVWSEFVNERLPLGKEKEKMRPRTGKRDGTPRGLLLVVAALALFLACAAEASPFSVVKTIAASYHPGDIIPVMVSPLTSKLRVMPMQWKSLAQCPRREKQQRRRRNIGQLLFGDQLEESAYDVTVLANETCVPLCTVKLTLREKLYMAKLISGRYRANMYVDDLPGVEDVSISKGRRRVNTGYYLGARSTPFTDGGMTVNNHLIFTISYHTVDSPFNLENRSYRIVQFQIAATSVHYKNAICDRADLVAGRPQRLMDGEISYSYSVQWVESPLTWSTRWDVFMKLTTRESKIHWFSIMNFFIITLLQTVVLWYVLIRALRRDFLYYKEAEAEETDETGWKLVHGDVFRRPRGVGLLSICVGTGTQLAMMLGSTLCVACMGFISPQSRGTLVSTLLFLFVLFSFFNGMVTAMLIKYLRMRSWKLIFVASVFYPAQMFLGYFVLNFIHIGSHAASSASLYSLITLLLLWQGVSTPLLLVGAAVGFSMSLTTPVKVNSIPRTIPPAPWYFDSALTILLPGLVPFAAAHVEITYIFGSVWHGTVYYMFGFLLAVYVLSMVIAAQTAVFSTYIQLNRLNYHWWWRSFLTSASYGVWILLYSIYYYFYNSTLKGFLSAVLFFGYMGMAAYTLCLLSGAVGFLASFLFVRIIYSNIKVD</sequence>
<keyword evidence="4" id="KW-0732">Signal</keyword>
<protein>
    <recommendedName>
        <fullName evidence="7">Transmembrane 9 superfamily member</fullName>
    </recommendedName>
</protein>
<dbReference type="PANTHER" id="PTHR10766">
    <property type="entry name" value="TRANSMEMBRANE 9 SUPERFAMILY PROTEIN"/>
    <property type="match status" value="1"/>
</dbReference>
<gene>
    <name evidence="8" type="ORF">TraAM80_03749</name>
</gene>
<comment type="caution">
    <text evidence="8">The sequence shown here is derived from an EMBL/GenBank/DDBJ whole genome shotgun (WGS) entry which is preliminary data.</text>
</comment>
<feature type="transmembrane region" description="Helical" evidence="7">
    <location>
        <begin position="580"/>
        <end position="604"/>
    </location>
</feature>
<dbReference type="GeneID" id="40327682"/>
<accession>A0A422NMS9</accession>
<dbReference type="OrthoDB" id="1666796at2759"/>
<evidence type="ECO:0000313" key="8">
    <source>
        <dbReference type="EMBL" id="RNF06726.1"/>
    </source>
</evidence>
<evidence type="ECO:0000256" key="1">
    <source>
        <dbReference type="ARBA" id="ARBA00004141"/>
    </source>
</evidence>
<name>A0A422NMS9_TRYRA</name>
<feature type="transmembrane region" description="Helical" evidence="7">
    <location>
        <begin position="543"/>
        <end position="568"/>
    </location>
</feature>
<dbReference type="Pfam" id="PF02990">
    <property type="entry name" value="EMP70"/>
    <property type="match status" value="1"/>
</dbReference>
<dbReference type="EMBL" id="MKGL01000102">
    <property type="protein sequence ID" value="RNF06726.1"/>
    <property type="molecule type" value="Genomic_DNA"/>
</dbReference>
<feature type="transmembrane region" description="Helical" evidence="7">
    <location>
        <begin position="624"/>
        <end position="649"/>
    </location>
</feature>
<organism evidence="8 9">
    <name type="scientific">Trypanosoma rangeli</name>
    <dbReference type="NCBI Taxonomy" id="5698"/>
    <lineage>
        <taxon>Eukaryota</taxon>
        <taxon>Discoba</taxon>
        <taxon>Euglenozoa</taxon>
        <taxon>Kinetoplastea</taxon>
        <taxon>Metakinetoplastina</taxon>
        <taxon>Trypanosomatida</taxon>
        <taxon>Trypanosomatidae</taxon>
        <taxon>Trypanosoma</taxon>
        <taxon>Herpetosoma</taxon>
    </lineage>
</organism>
<feature type="transmembrane region" description="Helical" evidence="7">
    <location>
        <begin position="426"/>
        <end position="448"/>
    </location>
</feature>
<feature type="transmembrane region" description="Helical" evidence="7">
    <location>
        <begin position="295"/>
        <end position="318"/>
    </location>
</feature>
<feature type="transmembrane region" description="Helical" evidence="7">
    <location>
        <begin position="397"/>
        <end position="419"/>
    </location>
</feature>